<protein>
    <submittedName>
        <fullName evidence="10">Cytochrome c family protein</fullName>
    </submittedName>
</protein>
<feature type="signal peptide" evidence="7">
    <location>
        <begin position="1"/>
        <end position="19"/>
    </location>
</feature>
<feature type="domain" description="Cytochrome c" evidence="8">
    <location>
        <begin position="21"/>
        <end position="122"/>
    </location>
</feature>
<dbReference type="KEGG" id="ccam:M5D45_08065"/>
<dbReference type="PRINTS" id="PR00604">
    <property type="entry name" value="CYTCHRMECIAB"/>
</dbReference>
<dbReference type="RefSeq" id="WP_144195223.1">
    <property type="nucleotide sequence ID" value="NZ_CAJPVH010000074.1"/>
</dbReference>
<dbReference type="InterPro" id="IPR009056">
    <property type="entry name" value="Cyt_c-like_dom"/>
</dbReference>
<dbReference type="EMBL" id="VCIZ01000001">
    <property type="protein sequence ID" value="TSP14226.1"/>
    <property type="molecule type" value="Genomic_DNA"/>
</dbReference>
<reference evidence="10" key="3">
    <citation type="submission" date="2022-05" db="EMBL/GenBank/DDBJ databases">
        <authorList>
            <person name="Kunte H.-J."/>
        </authorList>
    </citation>
    <scope>NUCLEOTIDE SEQUENCE</scope>
    <source>
        <strain evidence="10">G5</strain>
    </source>
</reference>
<evidence type="ECO:0000313" key="10">
    <source>
        <dbReference type="EMBL" id="URF05737.1"/>
    </source>
</evidence>
<evidence type="ECO:0000313" key="9">
    <source>
        <dbReference type="EMBL" id="TSP14226.1"/>
    </source>
</evidence>
<evidence type="ECO:0000256" key="1">
    <source>
        <dbReference type="ARBA" id="ARBA00022448"/>
    </source>
</evidence>
<evidence type="ECO:0000256" key="6">
    <source>
        <dbReference type="PROSITE-ProRule" id="PRU00433"/>
    </source>
</evidence>
<evidence type="ECO:0000313" key="11">
    <source>
        <dbReference type="Proteomes" id="UP000318943"/>
    </source>
</evidence>
<dbReference type="PANTHER" id="PTHR11961">
    <property type="entry name" value="CYTOCHROME C"/>
    <property type="match status" value="1"/>
</dbReference>
<dbReference type="InterPro" id="IPR002327">
    <property type="entry name" value="Cyt_c_1A/1B"/>
</dbReference>
<sequence>MFFRLLPVVVGLLAANAHAAGNIETGRAVFDKKCASCHKIGPAARGTFGPHLNAIVGRQAGATTDYRYSEAMKTSKVVWTPETLRAFIHAPNKVVPGNKMRFWGIGDEGEITDLLAFLQTVR</sequence>
<dbReference type="GO" id="GO:0046872">
    <property type="term" value="F:metal ion binding"/>
    <property type="evidence" value="ECO:0007669"/>
    <property type="project" value="UniProtKB-KW"/>
</dbReference>
<proteinExistence type="predicted"/>
<evidence type="ECO:0000256" key="5">
    <source>
        <dbReference type="ARBA" id="ARBA00023004"/>
    </source>
</evidence>
<keyword evidence="5 6" id="KW-0408">Iron</keyword>
<keyword evidence="4" id="KW-0249">Electron transport</keyword>
<keyword evidence="3 6" id="KW-0479">Metal-binding</keyword>
<evidence type="ECO:0000256" key="7">
    <source>
        <dbReference type="SAM" id="SignalP"/>
    </source>
</evidence>
<evidence type="ECO:0000256" key="3">
    <source>
        <dbReference type="ARBA" id="ARBA00022723"/>
    </source>
</evidence>
<dbReference type="Proteomes" id="UP001056132">
    <property type="component" value="Chromosome 1"/>
</dbReference>
<accession>A0AAE9I439</accession>
<evidence type="ECO:0000256" key="4">
    <source>
        <dbReference type="ARBA" id="ARBA00022982"/>
    </source>
</evidence>
<keyword evidence="7" id="KW-0732">Signal</keyword>
<dbReference type="PROSITE" id="PS51007">
    <property type="entry name" value="CYTC"/>
    <property type="match status" value="1"/>
</dbReference>
<reference evidence="9 11" key="1">
    <citation type="submission" date="2019-05" db="EMBL/GenBank/DDBJ databases">
        <title>Whole genome sequence analysis of Cupriavidus campinensis S14E4C strain.</title>
        <authorList>
            <person name="Abbaszade G."/>
            <person name="Szabo A."/>
            <person name="Toumi M."/>
            <person name="Toth E."/>
        </authorList>
    </citation>
    <scope>NUCLEOTIDE SEQUENCE [LARGE SCALE GENOMIC DNA]</scope>
    <source>
        <strain evidence="9 11">S14E4C</strain>
    </source>
</reference>
<dbReference type="Pfam" id="PF00034">
    <property type="entry name" value="Cytochrom_C"/>
    <property type="match status" value="1"/>
</dbReference>
<dbReference type="AlphaFoldDB" id="A0AAE9I439"/>
<dbReference type="EMBL" id="CP097330">
    <property type="protein sequence ID" value="URF05737.1"/>
    <property type="molecule type" value="Genomic_DNA"/>
</dbReference>
<dbReference type="GO" id="GO:0020037">
    <property type="term" value="F:heme binding"/>
    <property type="evidence" value="ECO:0007669"/>
    <property type="project" value="InterPro"/>
</dbReference>
<gene>
    <name evidence="9" type="ORF">FGG12_00750</name>
    <name evidence="10" type="ORF">M5D45_08065</name>
</gene>
<feature type="chain" id="PRO_5042230769" evidence="7">
    <location>
        <begin position="20"/>
        <end position="122"/>
    </location>
</feature>
<organism evidence="10 12">
    <name type="scientific">Cupriavidus campinensis</name>
    <dbReference type="NCBI Taxonomy" id="151783"/>
    <lineage>
        <taxon>Bacteria</taxon>
        <taxon>Pseudomonadati</taxon>
        <taxon>Pseudomonadota</taxon>
        <taxon>Betaproteobacteria</taxon>
        <taxon>Burkholderiales</taxon>
        <taxon>Burkholderiaceae</taxon>
        <taxon>Cupriavidus</taxon>
    </lineage>
</organism>
<dbReference type="SUPFAM" id="SSF46626">
    <property type="entry name" value="Cytochrome c"/>
    <property type="match status" value="1"/>
</dbReference>
<evidence type="ECO:0000313" key="12">
    <source>
        <dbReference type="Proteomes" id="UP001056132"/>
    </source>
</evidence>
<evidence type="ECO:0000256" key="2">
    <source>
        <dbReference type="ARBA" id="ARBA00022617"/>
    </source>
</evidence>
<dbReference type="GO" id="GO:0009055">
    <property type="term" value="F:electron transfer activity"/>
    <property type="evidence" value="ECO:0007669"/>
    <property type="project" value="InterPro"/>
</dbReference>
<dbReference type="Proteomes" id="UP000318943">
    <property type="component" value="Unassembled WGS sequence"/>
</dbReference>
<keyword evidence="2 6" id="KW-0349">Heme</keyword>
<keyword evidence="1" id="KW-0813">Transport</keyword>
<evidence type="ECO:0000259" key="8">
    <source>
        <dbReference type="PROSITE" id="PS51007"/>
    </source>
</evidence>
<dbReference type="Gene3D" id="1.10.760.10">
    <property type="entry name" value="Cytochrome c-like domain"/>
    <property type="match status" value="1"/>
</dbReference>
<name>A0AAE9I439_9BURK</name>
<reference evidence="10" key="2">
    <citation type="journal article" date="2022" name="Microbiol. Resour. Announc.">
        <title>Genome Sequence of Cupriavidus campinensis Strain G5, a Member of a Bacterial Consortium Capable of Polyethylene Degradation.</title>
        <authorList>
            <person name="Schneider B."/>
            <person name="Pfeiffer F."/>
            <person name="Dyall-Smith M."/>
            <person name="Kunte H.J."/>
        </authorList>
    </citation>
    <scope>NUCLEOTIDE SEQUENCE</scope>
    <source>
        <strain evidence="10">G5</strain>
    </source>
</reference>
<keyword evidence="11" id="KW-1185">Reference proteome</keyword>
<dbReference type="InterPro" id="IPR036909">
    <property type="entry name" value="Cyt_c-like_dom_sf"/>
</dbReference>